<dbReference type="Proteomes" id="UP001249851">
    <property type="component" value="Unassembled WGS sequence"/>
</dbReference>
<feature type="compositionally biased region" description="Basic and acidic residues" evidence="1">
    <location>
        <begin position="595"/>
        <end position="605"/>
    </location>
</feature>
<evidence type="ECO:0000256" key="2">
    <source>
        <dbReference type="SAM" id="SignalP"/>
    </source>
</evidence>
<reference evidence="3" key="1">
    <citation type="journal article" date="2023" name="G3 (Bethesda)">
        <title>Whole genome assembly and annotation of the endangered Caribbean coral Acropora cervicornis.</title>
        <authorList>
            <person name="Selwyn J.D."/>
            <person name="Vollmer S.V."/>
        </authorList>
    </citation>
    <scope>NUCLEOTIDE SEQUENCE</scope>
    <source>
        <strain evidence="3">K2</strain>
    </source>
</reference>
<keyword evidence="4" id="KW-1185">Reference proteome</keyword>
<feature type="region of interest" description="Disordered" evidence="1">
    <location>
        <begin position="15"/>
        <end position="151"/>
    </location>
</feature>
<organism evidence="3 4">
    <name type="scientific">Acropora cervicornis</name>
    <name type="common">Staghorn coral</name>
    <dbReference type="NCBI Taxonomy" id="6130"/>
    <lineage>
        <taxon>Eukaryota</taxon>
        <taxon>Metazoa</taxon>
        <taxon>Cnidaria</taxon>
        <taxon>Anthozoa</taxon>
        <taxon>Hexacorallia</taxon>
        <taxon>Scleractinia</taxon>
        <taxon>Astrocoeniina</taxon>
        <taxon>Acroporidae</taxon>
        <taxon>Acropora</taxon>
    </lineage>
</organism>
<name>A0AAD9R691_ACRCE</name>
<feature type="chain" id="PRO_5042297211" evidence="2">
    <location>
        <begin position="21"/>
        <end position="653"/>
    </location>
</feature>
<evidence type="ECO:0000313" key="4">
    <source>
        <dbReference type="Proteomes" id="UP001249851"/>
    </source>
</evidence>
<gene>
    <name evidence="3" type="ORF">P5673_001338</name>
</gene>
<dbReference type="AlphaFoldDB" id="A0AAD9R691"/>
<feature type="region of interest" description="Disordered" evidence="1">
    <location>
        <begin position="595"/>
        <end position="653"/>
    </location>
</feature>
<accession>A0AAD9R691</accession>
<evidence type="ECO:0000256" key="1">
    <source>
        <dbReference type="SAM" id="MobiDB-lite"/>
    </source>
</evidence>
<feature type="compositionally biased region" description="Polar residues" evidence="1">
    <location>
        <begin position="55"/>
        <end position="66"/>
    </location>
</feature>
<evidence type="ECO:0000313" key="3">
    <source>
        <dbReference type="EMBL" id="KAK2573655.1"/>
    </source>
</evidence>
<feature type="compositionally biased region" description="Acidic residues" evidence="1">
    <location>
        <begin position="606"/>
        <end position="653"/>
    </location>
</feature>
<dbReference type="EMBL" id="JARQWQ010000002">
    <property type="protein sequence ID" value="KAK2573655.1"/>
    <property type="molecule type" value="Genomic_DNA"/>
</dbReference>
<protein>
    <submittedName>
        <fullName evidence="3">Uncharacterized protein</fullName>
    </submittedName>
</protein>
<keyword evidence="2" id="KW-0732">Signal</keyword>
<feature type="signal peptide" evidence="2">
    <location>
        <begin position="1"/>
        <end position="20"/>
    </location>
</feature>
<reference evidence="3" key="2">
    <citation type="journal article" date="2023" name="Science">
        <title>Genomic signatures of disease resistance in endangered staghorn corals.</title>
        <authorList>
            <person name="Vollmer S.V."/>
            <person name="Selwyn J.D."/>
            <person name="Despard B.A."/>
            <person name="Roesel C.L."/>
        </authorList>
    </citation>
    <scope>NUCLEOTIDE SEQUENCE</scope>
    <source>
        <strain evidence="3">K2</strain>
    </source>
</reference>
<feature type="region of interest" description="Disordered" evidence="1">
    <location>
        <begin position="358"/>
        <end position="394"/>
    </location>
</feature>
<proteinExistence type="predicted"/>
<comment type="caution">
    <text evidence="3">The sequence shown here is derived from an EMBL/GenBank/DDBJ whole genome shotgun (WGS) entry which is preliminary data.</text>
</comment>
<sequence length="653" mass="73956">MDISVLCLAILIVPTEQRHGKEDDDQNNDNERKPLLRNKPRSTGGLVEDKERNLKQMSGKKSSRSPYGNDENAFSDDGSDFHERSYSPVKGVSEKPLGSPYRNSENAFSDGSDFYAVPEVSVKDGKPSTSVEKSASKSTTDSAKGAEGVEQKKSKELELKEFDIPELDCIFNDFKTSFDPFVQNRQDLENSEDSFKKAMQSLKDIHPKASIREYIAALSGKMKDEGIQVKLKEGVLTIYKEGAATVRGISDAVSALNAMLKAGKDLKEMPFTIEKGSTDAVDRAEHLDVQGILKREFKSVWDLAKIPKLKKAFSNNVKQIKGAPDMVRDFCRKTKEIILEIYDAFADDEDKKKIEEEIAAERDDSKERNDAKQEGAKKKEKSESGDEKTKNKKKDDLHKSLKFEKVGLADIDNVFTSLASTFNPFVETRERIQTARESFENIVTSMRDFSGKKELKEYLQELKKDAKEGNITIYIDTEDGEIKVKAVKGVKPPKLYRDAVKALNDLHSSVKEAVELEPHVQLGIEECFERINHIDPKRDFHDLLQKKKDVFTLPGKIKKFNDNRKKLQEIPGIVKEFFLYVNRLLEEMLEILTGEKEENTTKEEDSKEDEQEEDISDREGGGEGEDGDREDNGEDSGDQDYFEDSEESDEDEK</sequence>